<dbReference type="STRING" id="224324.aq_994"/>
<dbReference type="PANTHER" id="PTHR11080:SF2">
    <property type="entry name" value="LD05707P"/>
    <property type="match status" value="1"/>
</dbReference>
<feature type="domain" description="Isochorismatase-like" evidence="8">
    <location>
        <begin position="10"/>
        <end position="192"/>
    </location>
</feature>
<dbReference type="SUPFAM" id="SSF52499">
    <property type="entry name" value="Isochorismatase-like hydrolases"/>
    <property type="match status" value="1"/>
</dbReference>
<dbReference type="RefSeq" id="WP_010880618.1">
    <property type="nucleotide sequence ID" value="NC_000918.1"/>
</dbReference>
<evidence type="ECO:0000256" key="2">
    <source>
        <dbReference type="ARBA" id="ARBA00022642"/>
    </source>
</evidence>
<evidence type="ECO:0000313" key="9">
    <source>
        <dbReference type="EMBL" id="AAC07074.1"/>
    </source>
</evidence>
<organism evidence="9 10">
    <name type="scientific">Aquifex aeolicus (strain VF5)</name>
    <dbReference type="NCBI Taxonomy" id="224324"/>
    <lineage>
        <taxon>Bacteria</taxon>
        <taxon>Pseudomonadati</taxon>
        <taxon>Aquificota</taxon>
        <taxon>Aquificia</taxon>
        <taxon>Aquificales</taxon>
        <taxon>Aquificaceae</taxon>
        <taxon>Aquifex</taxon>
    </lineage>
</organism>
<dbReference type="CDD" id="cd01011">
    <property type="entry name" value="nicotinamidase"/>
    <property type="match status" value="1"/>
</dbReference>
<dbReference type="GO" id="GO:0016811">
    <property type="term" value="F:hydrolase activity, acting on carbon-nitrogen (but not peptide) bonds, in linear amides"/>
    <property type="evidence" value="ECO:0000318"/>
    <property type="project" value="GO_Central"/>
</dbReference>
<evidence type="ECO:0000259" key="8">
    <source>
        <dbReference type="Pfam" id="PF00857"/>
    </source>
</evidence>
<dbReference type="InterPro" id="IPR000868">
    <property type="entry name" value="Isochorismatase-like_dom"/>
</dbReference>
<dbReference type="GO" id="GO:0008936">
    <property type="term" value="F:nicotinamidase activity"/>
    <property type="evidence" value="ECO:0007669"/>
    <property type="project" value="UniProtKB-EC"/>
</dbReference>
<dbReference type="GO" id="GO:0019363">
    <property type="term" value="P:pyridine nucleotide biosynthetic process"/>
    <property type="evidence" value="ECO:0007669"/>
    <property type="project" value="UniProtKB-KW"/>
</dbReference>
<dbReference type="InParanoid" id="O67117"/>
<keyword evidence="4" id="KW-0378">Hydrolase</keyword>
<dbReference type="EC" id="3.5.1.19" evidence="6"/>
<dbReference type="eggNOG" id="COG1335">
    <property type="taxonomic scope" value="Bacteria"/>
</dbReference>
<dbReference type="HOGENOM" id="CLU_068979_13_1_0"/>
<dbReference type="PIR" id="B70386">
    <property type="entry name" value="B70386"/>
</dbReference>
<dbReference type="Gene3D" id="3.40.50.850">
    <property type="entry name" value="Isochorismatase-like"/>
    <property type="match status" value="1"/>
</dbReference>
<sequence>MKVKLTDRDALIVVDMQKDFMPGGALPVPEGDKIIPRINEYVKLFEKKGLPVFYTRDWHPENHISFKGHGGIWPPHCVQGTEGAKFHEDLYIPADNKFIISKGTSQEFDAYSGFQGTILNDLLKERGVRRIFVCGVATDYCVKNTTIGGINLGYQAFVLEDAIKGVDVNPGDVERAINEMMERGAAFIKIEDIVDYKK</sequence>
<dbReference type="OrthoDB" id="9796485at2"/>
<dbReference type="Pfam" id="PF00857">
    <property type="entry name" value="Isochorismatase"/>
    <property type="match status" value="1"/>
</dbReference>
<dbReference type="EMBL" id="AE000657">
    <property type="protein sequence ID" value="AAC07074.1"/>
    <property type="molecule type" value="Genomic_DNA"/>
</dbReference>
<evidence type="ECO:0000256" key="7">
    <source>
        <dbReference type="ARBA" id="ARBA00043224"/>
    </source>
</evidence>
<dbReference type="EnsemblBacteria" id="AAC07074">
    <property type="protein sequence ID" value="AAC07074"/>
    <property type="gene ID" value="aq_994"/>
</dbReference>
<dbReference type="GO" id="GO:0046872">
    <property type="term" value="F:metal ion binding"/>
    <property type="evidence" value="ECO:0007669"/>
    <property type="project" value="UniProtKB-KW"/>
</dbReference>
<keyword evidence="3" id="KW-0479">Metal-binding</keyword>
<comment type="pathway">
    <text evidence="5">Cofactor biosynthesis; nicotinate biosynthesis; nicotinate from nicotinamide: step 1/1.</text>
</comment>
<keyword evidence="2" id="KW-0662">Pyridine nucleotide biosynthesis</keyword>
<evidence type="ECO:0000313" key="10">
    <source>
        <dbReference type="Proteomes" id="UP000000798"/>
    </source>
</evidence>
<keyword evidence="10" id="KW-1185">Reference proteome</keyword>
<dbReference type="KEGG" id="aae:aq_994"/>
<accession>O67117</accession>
<evidence type="ECO:0000256" key="3">
    <source>
        <dbReference type="ARBA" id="ARBA00022723"/>
    </source>
</evidence>
<dbReference type="PATRIC" id="fig|224324.8.peg.780"/>
<evidence type="ECO:0000256" key="5">
    <source>
        <dbReference type="ARBA" id="ARBA00037900"/>
    </source>
</evidence>
<dbReference type="Proteomes" id="UP000000798">
    <property type="component" value="Chromosome"/>
</dbReference>
<comment type="similarity">
    <text evidence="1">Belongs to the isochorismatase family.</text>
</comment>
<dbReference type="AlphaFoldDB" id="O67117"/>
<evidence type="ECO:0000256" key="4">
    <source>
        <dbReference type="ARBA" id="ARBA00022801"/>
    </source>
</evidence>
<proteinExistence type="inferred from homology"/>
<name>O67117_AQUAE</name>
<dbReference type="FunCoup" id="O67117">
    <property type="interactions" value="310"/>
</dbReference>
<evidence type="ECO:0000256" key="6">
    <source>
        <dbReference type="ARBA" id="ARBA00039017"/>
    </source>
</evidence>
<reference evidence="9 10" key="1">
    <citation type="journal article" date="1998" name="Nature">
        <title>The complete genome of the hyperthermophilic bacterium Aquifex aeolicus.</title>
        <authorList>
            <person name="Deckert G."/>
            <person name="Warren P.V."/>
            <person name="Gaasterland T."/>
            <person name="Young W.G."/>
            <person name="Lenox A.L."/>
            <person name="Graham D.E."/>
            <person name="Overbeek R."/>
            <person name="Snead M.A."/>
            <person name="Keller M."/>
            <person name="Aujay M."/>
            <person name="Huber R."/>
            <person name="Feldman R.A."/>
            <person name="Short J.M."/>
            <person name="Olson G.J."/>
            <person name="Swanson R.V."/>
        </authorList>
    </citation>
    <scope>NUCLEOTIDE SEQUENCE [LARGE SCALE GENOMIC DNA]</scope>
    <source>
        <strain evidence="9 10">VF5</strain>
    </source>
</reference>
<evidence type="ECO:0000256" key="1">
    <source>
        <dbReference type="ARBA" id="ARBA00006336"/>
    </source>
</evidence>
<protein>
    <recommendedName>
        <fullName evidence="6">nicotinamidase</fullName>
        <ecNumber evidence="6">3.5.1.19</ecNumber>
    </recommendedName>
    <alternativeName>
        <fullName evidence="7">Nicotinamide deamidase</fullName>
    </alternativeName>
</protein>
<dbReference type="PANTHER" id="PTHR11080">
    <property type="entry name" value="PYRAZINAMIDASE/NICOTINAMIDASE"/>
    <property type="match status" value="1"/>
</dbReference>
<dbReference type="InterPro" id="IPR036380">
    <property type="entry name" value="Isochorismatase-like_sf"/>
</dbReference>
<gene>
    <name evidence="9" type="primary">pncA</name>
    <name evidence="9" type="ordered locus">aq_994</name>
</gene>
<dbReference type="InterPro" id="IPR052347">
    <property type="entry name" value="Isochorismatase_Nicotinamidase"/>
</dbReference>